<dbReference type="GO" id="GO:0000444">
    <property type="term" value="C:MIS12/MIND type complex"/>
    <property type="evidence" value="ECO:0007669"/>
    <property type="project" value="TreeGrafter"/>
</dbReference>
<dbReference type="PANTHER" id="PTHR31749">
    <property type="entry name" value="KINETOCHORE-ASSOCIATED PROTEIN NSL1 HOMOLOG"/>
    <property type="match status" value="1"/>
</dbReference>
<dbReference type="PANTHER" id="PTHR31749:SF3">
    <property type="entry name" value="KINETOCHORE-ASSOCIATED PROTEIN NSL1 HOMOLOG"/>
    <property type="match status" value="1"/>
</dbReference>
<feature type="region of interest" description="Disordered" evidence="1">
    <location>
        <begin position="138"/>
        <end position="159"/>
    </location>
</feature>
<reference evidence="2" key="1">
    <citation type="submission" date="2023-01" db="EMBL/GenBank/DDBJ databases">
        <title>The growth and conidiation of Purpureocillium lavendulum are regulated by nitrogen source and histone H3K14 acetylation.</title>
        <authorList>
            <person name="Tang P."/>
            <person name="Han J."/>
            <person name="Zhang C."/>
            <person name="Tang P."/>
            <person name="Qi F."/>
            <person name="Zhang K."/>
            <person name="Liang L."/>
        </authorList>
    </citation>
    <scope>NUCLEOTIDE SEQUENCE</scope>
    <source>
        <strain evidence="2">YMF1.00683</strain>
    </source>
</reference>
<organism evidence="2 3">
    <name type="scientific">Purpureocillium lavendulum</name>
    <dbReference type="NCBI Taxonomy" id="1247861"/>
    <lineage>
        <taxon>Eukaryota</taxon>
        <taxon>Fungi</taxon>
        <taxon>Dikarya</taxon>
        <taxon>Ascomycota</taxon>
        <taxon>Pezizomycotina</taxon>
        <taxon>Sordariomycetes</taxon>
        <taxon>Hypocreomycetidae</taxon>
        <taxon>Hypocreales</taxon>
        <taxon>Ophiocordycipitaceae</taxon>
        <taxon>Purpureocillium</taxon>
    </lineage>
</organism>
<evidence type="ECO:0000256" key="1">
    <source>
        <dbReference type="SAM" id="MobiDB-lite"/>
    </source>
</evidence>
<name>A0AB34FQ77_9HYPO</name>
<sequence>MAPHHTARTKRGLATMATDPVVAQVQRKIELQSPEDLAYLLANVHRAAAARIDEAFPPVEGAAPGEDRLRNQIEALVNEPVSSPAMKKSNGARARRSSFRRTNALTSTIPHAQYIDRTFSLAAPNLSINGLPVPDSLIASGDPSASQDHHRHDPETAYEPFDTRKRQRIADRTAAEERLLEEVAALKRSVPAAAAAQRAARVREAIDRDDELLRERVAAVSASASAAATADDGPPRVAALPRQDAVEAAFAGAVDALGRLKRDMPAVVAKMERARVAGEYVVTEGR</sequence>
<dbReference type="Pfam" id="PF08641">
    <property type="entry name" value="Mis14"/>
    <property type="match status" value="1"/>
</dbReference>
<dbReference type="AlphaFoldDB" id="A0AB34FQ77"/>
<dbReference type="GO" id="GO:0000070">
    <property type="term" value="P:mitotic sister chromatid segregation"/>
    <property type="evidence" value="ECO:0007669"/>
    <property type="project" value="InterPro"/>
</dbReference>
<comment type="caution">
    <text evidence="2">The sequence shown here is derived from an EMBL/GenBank/DDBJ whole genome shotgun (WGS) entry which is preliminary data.</text>
</comment>
<dbReference type="EMBL" id="JAQHRD010000005">
    <property type="protein sequence ID" value="KAJ6441269.1"/>
    <property type="molecule type" value="Genomic_DNA"/>
</dbReference>
<feature type="compositionally biased region" description="Basic and acidic residues" evidence="1">
    <location>
        <begin position="147"/>
        <end position="159"/>
    </location>
</feature>
<keyword evidence="3" id="KW-1185">Reference proteome</keyword>
<dbReference type="Proteomes" id="UP001163105">
    <property type="component" value="Unassembled WGS sequence"/>
</dbReference>
<proteinExistence type="predicted"/>
<evidence type="ECO:0000313" key="3">
    <source>
        <dbReference type="Proteomes" id="UP001163105"/>
    </source>
</evidence>
<accession>A0AB34FQ77</accession>
<dbReference type="InterPro" id="IPR013950">
    <property type="entry name" value="Mis14/Nsl1"/>
</dbReference>
<gene>
    <name evidence="2" type="primary">mis14</name>
    <name evidence="2" type="ORF">O9K51_07065</name>
</gene>
<protein>
    <submittedName>
        <fullName evidence="2">Kinetochore protein mis14</fullName>
    </submittedName>
</protein>
<evidence type="ECO:0000313" key="2">
    <source>
        <dbReference type="EMBL" id="KAJ6441269.1"/>
    </source>
</evidence>